<feature type="transmembrane region" description="Helical" evidence="2">
    <location>
        <begin position="86"/>
        <end position="106"/>
    </location>
</feature>
<dbReference type="InterPro" id="IPR058581">
    <property type="entry name" value="TM_HPP"/>
</dbReference>
<evidence type="ECO:0000313" key="4">
    <source>
        <dbReference type="EMBL" id="UPM43362.1"/>
    </source>
</evidence>
<protein>
    <submittedName>
        <fullName evidence="4">HPP family protein</fullName>
    </submittedName>
</protein>
<dbReference type="Pfam" id="PF04982">
    <property type="entry name" value="TM_HPP"/>
    <property type="match status" value="1"/>
</dbReference>
<feature type="transmembrane region" description="Helical" evidence="2">
    <location>
        <begin position="163"/>
        <end position="184"/>
    </location>
</feature>
<evidence type="ECO:0000313" key="5">
    <source>
        <dbReference type="Proteomes" id="UP000831768"/>
    </source>
</evidence>
<keyword evidence="2" id="KW-0472">Membrane</keyword>
<evidence type="ECO:0000259" key="3">
    <source>
        <dbReference type="Pfam" id="PF04982"/>
    </source>
</evidence>
<sequence length="506" mass="55413">MFGGDRLWAYARRLHRIERRELREFRAWIETTRNLIRLTSLVVIPLLLALVTFISHVNPALSFLLFPPLASGTHTLFSDPEGTYSTPWNFVGGLTIGALCGWLTLIIPHTGWLPMGTIGGVSPAGAAMSIFFTGVVTWVLDTEISSAFSTALLVLLTGTPDRAGIYVLSIAVSSTLVAVVFVLWRKSVYAERAEYLYQSTQGDDHVLVVMRGEHPNATAMLGARLASAHDAGKVVLLQMADNDAIESVGGSGSDDTGDSTPVQGEQTVTTSSEAARNEGEIDVDEADESQSVEERAASAFASALEKRAHMIRTKVGVPCEVVVASEGANPARTVLHTVHETNCDLIAVPYETRYGSLSPFLRELFRGDTDVLVHRSADERTDWKRVLVPVRQESDVAHSMIDFAVRLVGRTGHVSVAHCISNERQRRTAEEMLSHLTETVTIACETRVARAAIESFLDTYTRGYDLVIIGASQERSATSRFISPPTFYQIDSLDSDVAILDRNYRM</sequence>
<feature type="transmembrane region" description="Helical" evidence="2">
    <location>
        <begin position="41"/>
        <end position="66"/>
    </location>
</feature>
<evidence type="ECO:0000256" key="2">
    <source>
        <dbReference type="SAM" id="Phobius"/>
    </source>
</evidence>
<keyword evidence="2" id="KW-0812">Transmembrane</keyword>
<dbReference type="SUPFAM" id="SSF52402">
    <property type="entry name" value="Adenine nucleotide alpha hydrolases-like"/>
    <property type="match status" value="1"/>
</dbReference>
<name>A0A8U0A2Q5_9EURY</name>
<feature type="compositionally biased region" description="Acidic residues" evidence="1">
    <location>
        <begin position="280"/>
        <end position="291"/>
    </location>
</feature>
<feature type="transmembrane region" description="Helical" evidence="2">
    <location>
        <begin position="118"/>
        <end position="140"/>
    </location>
</feature>
<dbReference type="KEGG" id="haad:MW046_02685"/>
<dbReference type="AlphaFoldDB" id="A0A8U0A2Q5"/>
<feature type="domain" description="HPP transmembrane region" evidence="3">
    <location>
        <begin position="40"/>
        <end position="186"/>
    </location>
</feature>
<accession>A0A8U0A2Q5</accession>
<keyword evidence="2" id="KW-1133">Transmembrane helix</keyword>
<gene>
    <name evidence="4" type="ORF">MW046_02685</name>
</gene>
<dbReference type="Proteomes" id="UP000831768">
    <property type="component" value="Chromosome"/>
</dbReference>
<dbReference type="Gene3D" id="3.40.50.12370">
    <property type="match status" value="1"/>
</dbReference>
<dbReference type="GeneID" id="71926918"/>
<dbReference type="EMBL" id="CP096019">
    <property type="protein sequence ID" value="UPM43362.1"/>
    <property type="molecule type" value="Genomic_DNA"/>
</dbReference>
<evidence type="ECO:0000256" key="1">
    <source>
        <dbReference type="SAM" id="MobiDB-lite"/>
    </source>
</evidence>
<reference evidence="4" key="1">
    <citation type="submission" date="2022-04" db="EMBL/GenBank/DDBJ databases">
        <title>Halocatena sp. nov., isolated from a salt lake.</title>
        <authorList>
            <person name="Cui H.-L."/>
        </authorList>
    </citation>
    <scope>NUCLEOTIDE SEQUENCE</scope>
    <source>
        <strain evidence="4">AD-1</strain>
    </source>
</reference>
<feature type="region of interest" description="Disordered" evidence="1">
    <location>
        <begin position="246"/>
        <end position="294"/>
    </location>
</feature>
<organism evidence="4 5">
    <name type="scientific">Halocatena salina</name>
    <dbReference type="NCBI Taxonomy" id="2934340"/>
    <lineage>
        <taxon>Archaea</taxon>
        <taxon>Methanobacteriati</taxon>
        <taxon>Methanobacteriota</taxon>
        <taxon>Stenosarchaea group</taxon>
        <taxon>Halobacteria</taxon>
        <taxon>Halobacteriales</taxon>
        <taxon>Natronomonadaceae</taxon>
        <taxon>Halocatena</taxon>
    </lineage>
</organism>
<proteinExistence type="predicted"/>
<dbReference type="RefSeq" id="WP_247994029.1">
    <property type="nucleotide sequence ID" value="NZ_CP096019.1"/>
</dbReference>
<feature type="compositionally biased region" description="Polar residues" evidence="1">
    <location>
        <begin position="261"/>
        <end position="274"/>
    </location>
</feature>
<keyword evidence="5" id="KW-1185">Reference proteome</keyword>